<comment type="caution">
    <text evidence="2">The sequence shown here is derived from an EMBL/GenBank/DDBJ whole genome shotgun (WGS) entry which is preliminary data.</text>
</comment>
<feature type="region of interest" description="Disordered" evidence="1">
    <location>
        <begin position="274"/>
        <end position="338"/>
    </location>
</feature>
<feature type="compositionally biased region" description="Basic residues" evidence="1">
    <location>
        <begin position="105"/>
        <end position="120"/>
    </location>
</feature>
<dbReference type="OrthoDB" id="4121058at2759"/>
<organism evidence="2 3">
    <name type="scientific">Penicillium alfredii</name>
    <dbReference type="NCBI Taxonomy" id="1506179"/>
    <lineage>
        <taxon>Eukaryota</taxon>
        <taxon>Fungi</taxon>
        <taxon>Dikarya</taxon>
        <taxon>Ascomycota</taxon>
        <taxon>Pezizomycotina</taxon>
        <taxon>Eurotiomycetes</taxon>
        <taxon>Eurotiomycetidae</taxon>
        <taxon>Eurotiales</taxon>
        <taxon>Aspergillaceae</taxon>
        <taxon>Penicillium</taxon>
    </lineage>
</organism>
<keyword evidence="3" id="KW-1185">Reference proteome</keyword>
<evidence type="ECO:0000256" key="1">
    <source>
        <dbReference type="SAM" id="MobiDB-lite"/>
    </source>
</evidence>
<protein>
    <submittedName>
        <fullName evidence="2">Uncharacterized protein</fullName>
    </submittedName>
</protein>
<dbReference type="AlphaFoldDB" id="A0A9W9F1F8"/>
<sequence>MPPLAPVSSGSFSYAVDSFYVESSGHHVHHRATIPELKTLFDTASDANSKSDHVGHWYEAQLLHYGLAPSKNKAVAKMRLQDALRGGSHSVPKDITQVETELKKSGRRRITKGTAAKRKRTDNEDTAEPASQAAKGAKKIKPTASTAAVPKKSKATAATTTTTTTTATTKTTTTTKTTAKAKAASEPDNKKATAQKKSAAGSGAQSTNTKAAESAPATARKQTAKRGGAVAGSRVKATPAEPANDPPKQTKQTARCSGRGRGASMVGRLLVTHRGSEQSEAQPNPPSYESIYEPKSGQDGYSSYDNADGLMDVDSPSEDDGYGPQANSDSEPSNRGPLRLLGLINGDYQIFSPNFSDFSHQFPVDEFNLSLCLAGNNVWGAYDFGMFHGIMWFSERPWGSSYEKIPFVWRGWERGEGEMSFGPKNKGCIRFLGGGDIEGEINCYGNAKFYGERISGQETQPFRDVRSMREERK</sequence>
<proteinExistence type="predicted"/>
<dbReference type="EMBL" id="JAPMSZ010000009">
    <property type="protein sequence ID" value="KAJ5091835.1"/>
    <property type="molecule type" value="Genomic_DNA"/>
</dbReference>
<dbReference type="GeneID" id="81396401"/>
<feature type="region of interest" description="Disordered" evidence="1">
    <location>
        <begin position="101"/>
        <end position="262"/>
    </location>
</feature>
<dbReference type="RefSeq" id="XP_056510032.1">
    <property type="nucleotide sequence ID" value="XM_056657232.1"/>
</dbReference>
<reference evidence="2" key="2">
    <citation type="journal article" date="2023" name="IMA Fungus">
        <title>Comparative genomic study of the Penicillium genus elucidates a diverse pangenome and 15 lateral gene transfer events.</title>
        <authorList>
            <person name="Petersen C."/>
            <person name="Sorensen T."/>
            <person name="Nielsen M.R."/>
            <person name="Sondergaard T.E."/>
            <person name="Sorensen J.L."/>
            <person name="Fitzpatrick D.A."/>
            <person name="Frisvad J.C."/>
            <person name="Nielsen K.L."/>
        </authorList>
    </citation>
    <scope>NUCLEOTIDE SEQUENCE</scope>
    <source>
        <strain evidence="2">IBT 34128</strain>
    </source>
</reference>
<evidence type="ECO:0000313" key="2">
    <source>
        <dbReference type="EMBL" id="KAJ5091835.1"/>
    </source>
</evidence>
<gene>
    <name evidence="2" type="ORF">NUU61_006705</name>
</gene>
<reference evidence="2" key="1">
    <citation type="submission" date="2022-11" db="EMBL/GenBank/DDBJ databases">
        <authorList>
            <person name="Petersen C."/>
        </authorList>
    </citation>
    <scope>NUCLEOTIDE SEQUENCE</scope>
    <source>
        <strain evidence="2">IBT 34128</strain>
    </source>
</reference>
<dbReference type="Proteomes" id="UP001141434">
    <property type="component" value="Unassembled WGS sequence"/>
</dbReference>
<name>A0A9W9F1F8_9EURO</name>
<feature type="compositionally biased region" description="Low complexity" evidence="1">
    <location>
        <begin position="143"/>
        <end position="182"/>
    </location>
</feature>
<evidence type="ECO:0000313" key="3">
    <source>
        <dbReference type="Proteomes" id="UP001141434"/>
    </source>
</evidence>
<accession>A0A9W9F1F8</accession>